<name>A0ABT1IF93_9PSEU</name>
<protein>
    <submittedName>
        <fullName evidence="2">Uncharacterized protein</fullName>
    </submittedName>
</protein>
<sequence>MLATHPLTSDAVTTALPHPHAAQRPRAPHLPSHHPIQPSHSAAGHPATSTHDTPHRTTSTPTHHTNIQRQPPDQPAIALQPPRPAYKRHVTDHPATSHQPPEAGAPSHALGPTAQATLTPQPQAGINPKATSQPATSSRLASCAFAHQATGSAMPFDPAEAGAAGKAVGRRYPTNTQAELASRRHLGIQQTTGDPVMPSQLFRPDGAHQATGRPALPPQHFGAGVPSRAVGHPGASRPWGFAESPQRPGYPLVPRVGHPLEVTDLPITPFQIVPPPTSARQAPGHSATSHQVRPGQGIPAHLPRQAPLGWDPHVDNHQRLIDFLAGVDPQEVPSWRAG</sequence>
<dbReference type="EMBL" id="JAMTCO010000009">
    <property type="protein sequence ID" value="MCP2271318.1"/>
    <property type="molecule type" value="Genomic_DNA"/>
</dbReference>
<feature type="compositionally biased region" description="Polar residues" evidence="1">
    <location>
        <begin position="114"/>
        <end position="135"/>
    </location>
</feature>
<keyword evidence="3" id="KW-1185">Reference proteome</keyword>
<evidence type="ECO:0000313" key="3">
    <source>
        <dbReference type="Proteomes" id="UP001205185"/>
    </source>
</evidence>
<feature type="region of interest" description="Disordered" evidence="1">
    <location>
        <begin position="18"/>
        <end position="135"/>
    </location>
</feature>
<organism evidence="2 3">
    <name type="scientific">Actinokineospora diospyrosa</name>
    <dbReference type="NCBI Taxonomy" id="103728"/>
    <lineage>
        <taxon>Bacteria</taxon>
        <taxon>Bacillati</taxon>
        <taxon>Actinomycetota</taxon>
        <taxon>Actinomycetes</taxon>
        <taxon>Pseudonocardiales</taxon>
        <taxon>Pseudonocardiaceae</taxon>
        <taxon>Actinokineospora</taxon>
    </lineage>
</organism>
<reference evidence="2 3" key="1">
    <citation type="submission" date="2022-06" db="EMBL/GenBank/DDBJ databases">
        <title>Genomic Encyclopedia of Archaeal and Bacterial Type Strains, Phase II (KMG-II): from individual species to whole genera.</title>
        <authorList>
            <person name="Goeker M."/>
        </authorList>
    </citation>
    <scope>NUCLEOTIDE SEQUENCE [LARGE SCALE GENOMIC DNA]</scope>
    <source>
        <strain evidence="2 3">DSM 44255</strain>
    </source>
</reference>
<proteinExistence type="predicted"/>
<accession>A0ABT1IF93</accession>
<evidence type="ECO:0000256" key="1">
    <source>
        <dbReference type="SAM" id="MobiDB-lite"/>
    </source>
</evidence>
<feature type="compositionally biased region" description="Low complexity" evidence="1">
    <location>
        <begin position="48"/>
        <end position="65"/>
    </location>
</feature>
<dbReference type="Proteomes" id="UP001205185">
    <property type="component" value="Unassembled WGS sequence"/>
</dbReference>
<evidence type="ECO:0000313" key="2">
    <source>
        <dbReference type="EMBL" id="MCP2271318.1"/>
    </source>
</evidence>
<gene>
    <name evidence="2" type="ORF">LV75_003832</name>
</gene>
<comment type="caution">
    <text evidence="2">The sequence shown here is derived from an EMBL/GenBank/DDBJ whole genome shotgun (WGS) entry which is preliminary data.</text>
</comment>